<dbReference type="OrthoDB" id="3345138at2759"/>
<evidence type="ECO:0000313" key="2">
    <source>
        <dbReference type="Proteomes" id="UP000232875"/>
    </source>
</evidence>
<gene>
    <name evidence="1" type="ORF">MVES_001074</name>
</gene>
<keyword evidence="2" id="KW-1185">Reference proteome</keyword>
<dbReference type="Proteomes" id="UP000232875">
    <property type="component" value="Unassembled WGS sequence"/>
</dbReference>
<proteinExistence type="predicted"/>
<organism evidence="1 2">
    <name type="scientific">Malassezia vespertilionis</name>
    <dbReference type="NCBI Taxonomy" id="2020962"/>
    <lineage>
        <taxon>Eukaryota</taxon>
        <taxon>Fungi</taxon>
        <taxon>Dikarya</taxon>
        <taxon>Basidiomycota</taxon>
        <taxon>Ustilaginomycotina</taxon>
        <taxon>Malasseziomycetes</taxon>
        <taxon>Malasseziales</taxon>
        <taxon>Malasseziaceae</taxon>
        <taxon>Malassezia</taxon>
    </lineage>
</organism>
<protein>
    <submittedName>
        <fullName evidence="1">Uncharacterized protein</fullName>
    </submittedName>
</protein>
<evidence type="ECO:0000313" key="1">
    <source>
        <dbReference type="EMBL" id="PKI84919.1"/>
    </source>
</evidence>
<sequence>MRTLDACEAGMQATGGVELCFADAAHCATAWSRHNVVAFAEAGARGTCVVLAELGQHGISEIVTRLPAPSRSPPFDGASSAPETLGAPTHISFSPCGYTLLAYFPALHPAPHQPNSLLLPCSTALQTPIMDQLHRSIPELPSTSTADGTVPFLPWNQGVLCVWTRAPQLPKTQWDLRQTLSVSMNPLFAPNLLGDIASVTWLGGPRQWNCQPDGQGFARAPAQGPTTFQAHPNLPLHEAQDEQVCVLVTNMGQLCFLHRLPQATLDARRTDIFRVHYAWLAQPSVQPPPATMESDSLAGTTPMPFLGCRYVGHVQTCPIAEEPVVLVAYLESATREMEIAASAGQVMLTEIQFTLNGAMSFYTVNPIEPLPLDPTPILRLDDPLPPELIVHGKALASMAWLPGTDVDDSVQLLFSLVVYQAPSEPAGTQLVSWAVRRHGMDLGEALAPLFSQPRPEATLDEAKWHTIPCATAWVEHHVCTSFYVPSTPIPFAHTLLATASSTTANGEIWATIHLDTLTFTPGVRLALELRARSSLAISPCGVLACTLLLPSAALAILPLPMALGEHSVLDWAGRLVGLSLLRQVSCTDVAHWAKSLNTPLTTQMPLVLQQTAASLVFGAPTGKRPTMHQLLVLGVVVLSLEHGAQRAETFLQTRMHLFVEVGHMYRLLSCARSDKSDLRFSAQLARGTTQFFPHALWPLHRVLCRLLVWMEHAVREATSGGAASNARPSVFFELLAYPEASVLFQDVLAGLSLYVEWVRTLSLDAWIAPAQPGKHPRTWYTDKASSLALAQKTVLDTAAHAPVDLRAAAQVLAGRASRAAWSDLFAMPASQEVAETAPKWTYGRVRRIFYGPRRW</sequence>
<dbReference type="EMBL" id="KZ454988">
    <property type="protein sequence ID" value="PKI84919.1"/>
    <property type="molecule type" value="Genomic_DNA"/>
</dbReference>
<accession>A0A2N1JEE5</accession>
<name>A0A2N1JEE5_9BASI</name>
<reference evidence="1 2" key="1">
    <citation type="submission" date="2017-10" db="EMBL/GenBank/DDBJ databases">
        <title>A novel species of cold-tolerant Malassezia isolated from bats.</title>
        <authorList>
            <person name="Lorch J.M."/>
            <person name="Palmer J.M."/>
            <person name="Vanderwolf K.J."/>
            <person name="Schmidt K.Z."/>
            <person name="Verant M.L."/>
            <person name="Weller T.J."/>
            <person name="Blehert D.S."/>
        </authorList>
    </citation>
    <scope>NUCLEOTIDE SEQUENCE [LARGE SCALE GENOMIC DNA]</scope>
    <source>
        <strain evidence="1 2">NWHC:44797-103</strain>
    </source>
</reference>
<dbReference type="AlphaFoldDB" id="A0A2N1JEE5"/>